<sequence length="80" mass="9161">MTETRADIHAEIERLKHRAELTFAVCMENQSSVLSLTHQGAKDALIEEHRVAALTYYEIFLDLNIHIGKLTRRLIDLSEA</sequence>
<protein>
    <submittedName>
        <fullName evidence="1">Uncharacterized protein</fullName>
    </submittedName>
</protein>
<keyword evidence="2" id="KW-1185">Reference proteome</keyword>
<evidence type="ECO:0000313" key="2">
    <source>
        <dbReference type="Proteomes" id="UP001056576"/>
    </source>
</evidence>
<gene>
    <name evidence="1" type="ORF">KIKIMORA_05160</name>
</gene>
<dbReference type="Proteomes" id="UP001056576">
    <property type="component" value="Segment"/>
</dbReference>
<accession>A0A9E7MT77</accession>
<dbReference type="EMBL" id="ON529857">
    <property type="protein sequence ID" value="USN15634.1"/>
    <property type="molecule type" value="Genomic_DNA"/>
</dbReference>
<evidence type="ECO:0000313" key="1">
    <source>
        <dbReference type="EMBL" id="USN15634.1"/>
    </source>
</evidence>
<organism evidence="1 2">
    <name type="scientific">Brevundimonas phage vB_BpoS-Kikimora</name>
    <dbReference type="NCBI Taxonomy" id="2948601"/>
    <lineage>
        <taxon>Viruses</taxon>
        <taxon>Duplodnaviria</taxon>
        <taxon>Heunggongvirae</taxon>
        <taxon>Uroviricota</taxon>
        <taxon>Caudoviricetes</taxon>
        <taxon>Jeanschmidtviridae</taxon>
        <taxon>Kikimoravirus</taxon>
        <taxon>Kikimoravirus kikimora</taxon>
    </lineage>
</organism>
<name>A0A9E7MT77_9CAUD</name>
<reference evidence="1 2" key="1">
    <citation type="submission" date="2022-05" db="EMBL/GenBank/DDBJ databases">
        <authorList>
            <person name="Friedrich I."/>
            <person name="Poehlein A."/>
            <person name="Schneider D."/>
            <person name="Hertel R."/>
            <person name="Daniel R."/>
        </authorList>
    </citation>
    <scope>NUCLEOTIDE SEQUENCE [LARGE SCALE GENOMIC DNA]</scope>
</reference>
<proteinExistence type="predicted"/>